<comment type="caution">
    <text evidence="1">The sequence shown here is derived from an EMBL/GenBank/DDBJ whole genome shotgun (WGS) entry which is preliminary data.</text>
</comment>
<dbReference type="EMBL" id="JADGMS010000016">
    <property type="protein sequence ID" value="KAF9665567.1"/>
    <property type="molecule type" value="Genomic_DNA"/>
</dbReference>
<protein>
    <submittedName>
        <fullName evidence="1">Uncharacterized protein</fullName>
    </submittedName>
</protein>
<accession>A0A835J6P0</accession>
<dbReference type="AlphaFoldDB" id="A0A835J6P0"/>
<gene>
    <name evidence="1" type="ORF">SADUNF_Sadunf16G0136500</name>
</gene>
<sequence>MKTGETFFLFSARFTFSFLSEQVKKNRVISPPNLSSSAHGGGKIFSWEEQLNPTSISGNICQEERALAGVRILRVHPRERARAALAPSWQR</sequence>
<keyword evidence="2" id="KW-1185">Reference proteome</keyword>
<dbReference type="Proteomes" id="UP000657918">
    <property type="component" value="Chromosome 16"/>
</dbReference>
<proteinExistence type="predicted"/>
<reference evidence="1 2" key="1">
    <citation type="submission" date="2020-10" db="EMBL/GenBank/DDBJ databases">
        <title>Plant Genome Project.</title>
        <authorList>
            <person name="Zhang R.-G."/>
        </authorList>
    </citation>
    <scope>NUCLEOTIDE SEQUENCE [LARGE SCALE GENOMIC DNA]</scope>
    <source>
        <strain evidence="1">FAFU-HL-1</strain>
        <tissue evidence="1">Leaf</tissue>
    </source>
</reference>
<name>A0A835J6P0_9ROSI</name>
<organism evidence="1 2">
    <name type="scientific">Salix dunnii</name>
    <dbReference type="NCBI Taxonomy" id="1413687"/>
    <lineage>
        <taxon>Eukaryota</taxon>
        <taxon>Viridiplantae</taxon>
        <taxon>Streptophyta</taxon>
        <taxon>Embryophyta</taxon>
        <taxon>Tracheophyta</taxon>
        <taxon>Spermatophyta</taxon>
        <taxon>Magnoliopsida</taxon>
        <taxon>eudicotyledons</taxon>
        <taxon>Gunneridae</taxon>
        <taxon>Pentapetalae</taxon>
        <taxon>rosids</taxon>
        <taxon>fabids</taxon>
        <taxon>Malpighiales</taxon>
        <taxon>Salicaceae</taxon>
        <taxon>Saliceae</taxon>
        <taxon>Salix</taxon>
    </lineage>
</organism>
<evidence type="ECO:0000313" key="2">
    <source>
        <dbReference type="Proteomes" id="UP000657918"/>
    </source>
</evidence>
<evidence type="ECO:0000313" key="1">
    <source>
        <dbReference type="EMBL" id="KAF9665567.1"/>
    </source>
</evidence>